<organism evidence="5 6">
    <name type="scientific">Mycetocola reblochoni REB411</name>
    <dbReference type="NCBI Taxonomy" id="1255698"/>
    <lineage>
        <taxon>Bacteria</taxon>
        <taxon>Bacillati</taxon>
        <taxon>Actinomycetota</taxon>
        <taxon>Actinomycetes</taxon>
        <taxon>Micrococcales</taxon>
        <taxon>Microbacteriaceae</taxon>
        <taxon>Mycetocola</taxon>
    </lineage>
</organism>
<protein>
    <submittedName>
        <fullName evidence="5">Transcriptional regulator, GntR family</fullName>
    </submittedName>
</protein>
<name>A0A1R4IKR5_9MICO</name>
<dbReference type="InterPro" id="IPR008920">
    <property type="entry name" value="TF_FadR/GntR_C"/>
</dbReference>
<dbReference type="SUPFAM" id="SSF46785">
    <property type="entry name" value="Winged helix' DNA-binding domain"/>
    <property type="match status" value="1"/>
</dbReference>
<dbReference type="PANTHER" id="PTHR43537">
    <property type="entry name" value="TRANSCRIPTIONAL REGULATOR, GNTR FAMILY"/>
    <property type="match status" value="1"/>
</dbReference>
<dbReference type="Pfam" id="PF07729">
    <property type="entry name" value="FCD"/>
    <property type="match status" value="1"/>
</dbReference>
<dbReference type="Gene3D" id="1.20.120.530">
    <property type="entry name" value="GntR ligand-binding domain-like"/>
    <property type="match status" value="1"/>
</dbReference>
<gene>
    <name evidence="5" type="ORF">FM119_02210</name>
</gene>
<dbReference type="InterPro" id="IPR000524">
    <property type="entry name" value="Tscrpt_reg_HTH_GntR"/>
</dbReference>
<evidence type="ECO:0000256" key="2">
    <source>
        <dbReference type="ARBA" id="ARBA00023125"/>
    </source>
</evidence>
<evidence type="ECO:0000256" key="3">
    <source>
        <dbReference type="ARBA" id="ARBA00023163"/>
    </source>
</evidence>
<dbReference type="InterPro" id="IPR011711">
    <property type="entry name" value="GntR_C"/>
</dbReference>
<dbReference type="SMART" id="SM00345">
    <property type="entry name" value="HTH_GNTR"/>
    <property type="match status" value="1"/>
</dbReference>
<accession>A0A1R4IKR5</accession>
<dbReference type="AlphaFoldDB" id="A0A1R4IKR5"/>
<keyword evidence="6" id="KW-1185">Reference proteome</keyword>
<dbReference type="SUPFAM" id="SSF48008">
    <property type="entry name" value="GntR ligand-binding domain-like"/>
    <property type="match status" value="1"/>
</dbReference>
<dbReference type="GO" id="GO:0003700">
    <property type="term" value="F:DNA-binding transcription factor activity"/>
    <property type="evidence" value="ECO:0007669"/>
    <property type="project" value="InterPro"/>
</dbReference>
<dbReference type="SMART" id="SM00895">
    <property type="entry name" value="FCD"/>
    <property type="match status" value="1"/>
</dbReference>
<dbReference type="CDD" id="cd07377">
    <property type="entry name" value="WHTH_GntR"/>
    <property type="match status" value="1"/>
</dbReference>
<reference evidence="6" key="1">
    <citation type="submission" date="2017-02" db="EMBL/GenBank/DDBJ databases">
        <authorList>
            <person name="Dridi B."/>
        </authorList>
    </citation>
    <scope>NUCLEOTIDE SEQUENCE [LARGE SCALE GENOMIC DNA]</scope>
    <source>
        <strain evidence="6">EB411</strain>
    </source>
</reference>
<proteinExistence type="predicted"/>
<sequence length="239" mass="25401">MSRPSLVSTVADALLERVVSGELPAGSELPSEAELATAHGVSRVTMREALKRLQAQGVVGASQGRRGVVRPRQDWNDLDAILLAAVRTDGSDAASASRELVELRAVIESGAAALAAGHRTGEDLDELDRLTGRMRDAHAAGDVAGFVSADIDFHDVILRASGNRFLTVVFAPLGRLLEQKRAQTSAVAEIRVNAIAMHEAVAAALRSGDSERSRLAMAAHLRQTADDLDHYLLEGADDR</sequence>
<keyword evidence="2" id="KW-0238">DNA-binding</keyword>
<dbReference type="InterPro" id="IPR036388">
    <property type="entry name" value="WH-like_DNA-bd_sf"/>
</dbReference>
<evidence type="ECO:0000313" key="5">
    <source>
        <dbReference type="EMBL" id="SJN20164.1"/>
    </source>
</evidence>
<dbReference type="RefSeq" id="WP_087136062.1">
    <property type="nucleotide sequence ID" value="NZ_FUKR01000013.1"/>
</dbReference>
<dbReference type="PANTHER" id="PTHR43537:SF44">
    <property type="entry name" value="GNTR FAMILY REGULATORY PROTEIN"/>
    <property type="match status" value="1"/>
</dbReference>
<dbReference type="EMBL" id="FUKR01000013">
    <property type="protein sequence ID" value="SJN20164.1"/>
    <property type="molecule type" value="Genomic_DNA"/>
</dbReference>
<dbReference type="PRINTS" id="PR00035">
    <property type="entry name" value="HTHGNTR"/>
</dbReference>
<feature type="domain" description="HTH gntR-type" evidence="4">
    <location>
        <begin position="4"/>
        <end position="73"/>
    </location>
</feature>
<keyword evidence="1" id="KW-0805">Transcription regulation</keyword>
<dbReference type="InterPro" id="IPR036390">
    <property type="entry name" value="WH_DNA-bd_sf"/>
</dbReference>
<dbReference type="PROSITE" id="PS50949">
    <property type="entry name" value="HTH_GNTR"/>
    <property type="match status" value="1"/>
</dbReference>
<keyword evidence="3" id="KW-0804">Transcription</keyword>
<dbReference type="Pfam" id="PF00392">
    <property type="entry name" value="GntR"/>
    <property type="match status" value="1"/>
</dbReference>
<dbReference type="OrthoDB" id="4535513at2"/>
<dbReference type="GO" id="GO:0003677">
    <property type="term" value="F:DNA binding"/>
    <property type="evidence" value="ECO:0007669"/>
    <property type="project" value="UniProtKB-KW"/>
</dbReference>
<dbReference type="Gene3D" id="1.10.10.10">
    <property type="entry name" value="Winged helix-like DNA-binding domain superfamily/Winged helix DNA-binding domain"/>
    <property type="match status" value="1"/>
</dbReference>
<evidence type="ECO:0000259" key="4">
    <source>
        <dbReference type="PROSITE" id="PS50949"/>
    </source>
</evidence>
<evidence type="ECO:0000256" key="1">
    <source>
        <dbReference type="ARBA" id="ARBA00023015"/>
    </source>
</evidence>
<dbReference type="Proteomes" id="UP000196778">
    <property type="component" value="Unassembled WGS sequence"/>
</dbReference>
<evidence type="ECO:0000313" key="6">
    <source>
        <dbReference type="Proteomes" id="UP000196778"/>
    </source>
</evidence>